<evidence type="ECO:0000313" key="3">
    <source>
        <dbReference type="Proteomes" id="UP001597541"/>
    </source>
</evidence>
<comment type="similarity">
    <text evidence="1">Belongs to the ROK (NagC/XylR) family.</text>
</comment>
<evidence type="ECO:0000256" key="1">
    <source>
        <dbReference type="ARBA" id="ARBA00006479"/>
    </source>
</evidence>
<evidence type="ECO:0000313" key="2">
    <source>
        <dbReference type="EMBL" id="MFD2612209.1"/>
    </source>
</evidence>
<keyword evidence="3" id="KW-1185">Reference proteome</keyword>
<dbReference type="InterPro" id="IPR000600">
    <property type="entry name" value="ROK"/>
</dbReference>
<dbReference type="Pfam" id="PF00480">
    <property type="entry name" value="ROK"/>
    <property type="match status" value="1"/>
</dbReference>
<sequence>MGRADGEQHKRKLLAGVDLGGTNFVCGLVDQDGTVLRTAKRPTEAERGSDHVLQSVADTIELLLADEGADNVVLTAVGVGLPGFLDPERGIVRMAGNLKWKDVPISDILSKRLAAPVFIDNDVRSFTYGEAAAGAAAGYRHVLGIMLGTGLASGMVNDGRIYYGSGYMAGEFGHILMDGVPFACGCGMTGCLETVASATGLVRQVRAQLEAGRSSVLAEWAGGDPSAIQAADVSKAYDLGDPVAREVMDFTGRTLGKALAYAVTLYGPDAIVIGGGASLAGERLFAPMREELQRTVHPLYWERLTIVPAQRLDEAGVVGSAMIAQHRLEQQTA</sequence>
<dbReference type="SUPFAM" id="SSF53067">
    <property type="entry name" value="Actin-like ATPase domain"/>
    <property type="match status" value="1"/>
</dbReference>
<dbReference type="PANTHER" id="PTHR18964:SF149">
    <property type="entry name" value="BIFUNCTIONAL UDP-N-ACETYLGLUCOSAMINE 2-EPIMERASE_N-ACETYLMANNOSAMINE KINASE"/>
    <property type="match status" value="1"/>
</dbReference>
<dbReference type="Proteomes" id="UP001597541">
    <property type="component" value="Unassembled WGS sequence"/>
</dbReference>
<dbReference type="EMBL" id="JBHUME010000005">
    <property type="protein sequence ID" value="MFD2612209.1"/>
    <property type="molecule type" value="Genomic_DNA"/>
</dbReference>
<protein>
    <submittedName>
        <fullName evidence="2">ROK family protein</fullName>
    </submittedName>
</protein>
<name>A0ABW5PAU1_9BACL</name>
<dbReference type="PANTHER" id="PTHR18964">
    <property type="entry name" value="ROK (REPRESSOR, ORF, KINASE) FAMILY"/>
    <property type="match status" value="1"/>
</dbReference>
<organism evidence="2 3">
    <name type="scientific">Paenibacillus gansuensis</name>
    <dbReference type="NCBI Taxonomy" id="306542"/>
    <lineage>
        <taxon>Bacteria</taxon>
        <taxon>Bacillati</taxon>
        <taxon>Bacillota</taxon>
        <taxon>Bacilli</taxon>
        <taxon>Bacillales</taxon>
        <taxon>Paenibacillaceae</taxon>
        <taxon>Paenibacillus</taxon>
    </lineage>
</organism>
<comment type="caution">
    <text evidence="2">The sequence shown here is derived from an EMBL/GenBank/DDBJ whole genome shotgun (WGS) entry which is preliminary data.</text>
</comment>
<dbReference type="InterPro" id="IPR043129">
    <property type="entry name" value="ATPase_NBD"/>
</dbReference>
<dbReference type="Gene3D" id="3.30.420.40">
    <property type="match status" value="2"/>
</dbReference>
<dbReference type="RefSeq" id="WP_377601520.1">
    <property type="nucleotide sequence ID" value="NZ_JBHUME010000005.1"/>
</dbReference>
<proteinExistence type="inferred from homology"/>
<accession>A0ABW5PAU1</accession>
<reference evidence="3" key="1">
    <citation type="journal article" date="2019" name="Int. J. Syst. Evol. Microbiol.">
        <title>The Global Catalogue of Microorganisms (GCM) 10K type strain sequencing project: providing services to taxonomists for standard genome sequencing and annotation.</title>
        <authorList>
            <consortium name="The Broad Institute Genomics Platform"/>
            <consortium name="The Broad Institute Genome Sequencing Center for Infectious Disease"/>
            <person name="Wu L."/>
            <person name="Ma J."/>
        </authorList>
    </citation>
    <scope>NUCLEOTIDE SEQUENCE [LARGE SCALE GENOMIC DNA]</scope>
    <source>
        <strain evidence="3">KCTC 3950</strain>
    </source>
</reference>
<gene>
    <name evidence="2" type="ORF">ACFSUF_07165</name>
</gene>